<keyword evidence="2 5" id="KW-0547">Nucleotide-binding</keyword>
<feature type="binding site" evidence="5">
    <location>
        <position position="37"/>
    </location>
    <ligand>
        <name>ATP</name>
        <dbReference type="ChEBI" id="CHEBI:30616"/>
    </ligand>
</feature>
<dbReference type="InterPro" id="IPR020568">
    <property type="entry name" value="Ribosomal_Su5_D2-typ_SF"/>
</dbReference>
<dbReference type="PRINTS" id="PR00775">
    <property type="entry name" value="HEATSHOCK90"/>
</dbReference>
<dbReference type="STRING" id="455193.SAMN05421805_1011747"/>
<reference evidence="6 9" key="2">
    <citation type="submission" date="2018-10" db="EMBL/GenBank/DDBJ databases">
        <title>Sequencing the genomes of 1000 actinobacteria strains.</title>
        <authorList>
            <person name="Klenk H.-P."/>
        </authorList>
    </citation>
    <scope>NUCLEOTIDE SEQUENCE [LARGE SCALE GENOMIC DNA]</scope>
    <source>
        <strain evidence="6 9">DSM 45119</strain>
    </source>
</reference>
<proteinExistence type="inferred from homology"/>
<evidence type="ECO:0000256" key="3">
    <source>
        <dbReference type="ARBA" id="ARBA00022840"/>
    </source>
</evidence>
<feature type="binding site" evidence="5">
    <location>
        <position position="172"/>
    </location>
    <ligand>
        <name>ATP</name>
        <dbReference type="ChEBI" id="CHEBI:30616"/>
    </ligand>
</feature>
<feature type="binding site" evidence="5">
    <location>
        <position position="41"/>
    </location>
    <ligand>
        <name>ATP</name>
        <dbReference type="ChEBI" id="CHEBI:30616"/>
    </ligand>
</feature>
<dbReference type="EMBL" id="RBXX01000002">
    <property type="protein sequence ID" value="RKT88706.1"/>
    <property type="molecule type" value="Genomic_DNA"/>
</dbReference>
<sequence length="622" mass="68087">MENAGSSLVRPFQVDLGGVVDLLSRHIYSGADVYLRELLQNGRDAIAARAKADGGQGRAGIEIFPVGTVPESPEEFVFRDAGQGLSAAEAGELLATVGKSSKRDDVLNLRDEDYLGQFGIGLLSCFMVSDRIVVRSRSVQGHPPVEWTGSADGTFSIRELTEAESGGMAIGTEVRLAPRPDDAALLSAAKVLSLARRFGRYLPVEVRVRRADQMWETVNEPAVFLPQERPADERSAAEALEAFGAEQTGNRPLETIEISVPATGTQGVAYVLPFAPPPGARRSGQLYLGRMLLGEDLSELLPEWAYFVRCVLNTEGLRPTASREQLVADEALEYTREEIGKALRRWIVQQATTRPARFERFVAVHHLGLKSMAVHDDDLAAAVLPWLTVETSAGRMTVRDYLEQSRHVRYVETVDEFRQIAAVVPPDQPVINGGYTYESDLLRRLPLLIDDVTVEQVQASSILDELAPPPMDDRSSTSALERRAAAVLADLGCDALVRSFRPDNVTALYVADAAAIRRIERTEVRDSAPAVWADVLGGVDAITAGKPGRTPRNTTAQLCLNWQNPMIRQLSNLDDQLVFDRSVRLIYIQALLAGHRPLSRNDRTVMTTAMSDLIQLSVGVTS</sequence>
<dbReference type="Proteomes" id="UP000270697">
    <property type="component" value="Unassembled WGS sequence"/>
</dbReference>
<keyword evidence="9" id="KW-1185">Reference proteome</keyword>
<dbReference type="InterPro" id="IPR001404">
    <property type="entry name" value="Hsp90_fam"/>
</dbReference>
<dbReference type="GO" id="GO:0016887">
    <property type="term" value="F:ATP hydrolysis activity"/>
    <property type="evidence" value="ECO:0007669"/>
    <property type="project" value="InterPro"/>
</dbReference>
<evidence type="ECO:0000313" key="9">
    <source>
        <dbReference type="Proteomes" id="UP000270697"/>
    </source>
</evidence>
<dbReference type="Gene3D" id="3.30.230.80">
    <property type="match status" value="1"/>
</dbReference>
<accession>A0A1I4U6B1</accession>
<evidence type="ECO:0000256" key="4">
    <source>
        <dbReference type="ARBA" id="ARBA00023186"/>
    </source>
</evidence>
<evidence type="ECO:0000256" key="1">
    <source>
        <dbReference type="ARBA" id="ARBA00008239"/>
    </source>
</evidence>
<dbReference type="InterPro" id="IPR036890">
    <property type="entry name" value="HATPase_C_sf"/>
</dbReference>
<evidence type="ECO:0000313" key="8">
    <source>
        <dbReference type="Proteomes" id="UP000199398"/>
    </source>
</evidence>
<dbReference type="GO" id="GO:0140662">
    <property type="term" value="F:ATP-dependent protein folding chaperone"/>
    <property type="evidence" value="ECO:0007669"/>
    <property type="project" value="InterPro"/>
</dbReference>
<dbReference type="Proteomes" id="UP000199398">
    <property type="component" value="Unassembled WGS sequence"/>
</dbReference>
<dbReference type="RefSeq" id="WP_093147044.1">
    <property type="nucleotide sequence ID" value="NZ_FOUP01000001.1"/>
</dbReference>
<dbReference type="SUPFAM" id="SSF55874">
    <property type="entry name" value="ATPase domain of HSP90 chaperone/DNA topoisomerase II/histidine kinase"/>
    <property type="match status" value="1"/>
</dbReference>
<dbReference type="Pfam" id="PF13589">
    <property type="entry name" value="HATPase_c_3"/>
    <property type="match status" value="1"/>
</dbReference>
<feature type="binding site" evidence="5">
    <location>
        <position position="99"/>
    </location>
    <ligand>
        <name>ATP</name>
        <dbReference type="ChEBI" id="CHEBI:30616"/>
    </ligand>
</feature>
<dbReference type="PIRSF" id="PIRSF002583">
    <property type="entry name" value="Hsp90"/>
    <property type="match status" value="1"/>
</dbReference>
<gene>
    <name evidence="6" type="ORF">ATL45_7145</name>
    <name evidence="7" type="ORF">SAMN05421805_1011747</name>
</gene>
<dbReference type="GO" id="GO:0051082">
    <property type="term" value="F:unfolded protein binding"/>
    <property type="evidence" value="ECO:0007669"/>
    <property type="project" value="InterPro"/>
</dbReference>
<dbReference type="Gene3D" id="3.30.565.10">
    <property type="entry name" value="Histidine kinase-like ATPase, C-terminal domain"/>
    <property type="match status" value="1"/>
</dbReference>
<evidence type="ECO:0000256" key="5">
    <source>
        <dbReference type="PIRSR" id="PIRSR002583-1"/>
    </source>
</evidence>
<comment type="similarity">
    <text evidence="1">Belongs to the heat shock protein 90 family.</text>
</comment>
<dbReference type="NCBIfam" id="NF010683">
    <property type="entry name" value="PRK14083.1"/>
    <property type="match status" value="1"/>
</dbReference>
<reference evidence="7 8" key="1">
    <citation type="submission" date="2016-10" db="EMBL/GenBank/DDBJ databases">
        <authorList>
            <person name="de Groot N.N."/>
        </authorList>
    </citation>
    <scope>NUCLEOTIDE SEQUENCE [LARGE SCALE GENOMIC DNA]</scope>
    <source>
        <strain evidence="7 8">CPCC 201259</strain>
    </source>
</reference>
<feature type="binding site" evidence="5">
    <location>
        <position position="80"/>
    </location>
    <ligand>
        <name>ATP</name>
        <dbReference type="ChEBI" id="CHEBI:30616"/>
    </ligand>
</feature>
<dbReference type="PANTHER" id="PTHR11528">
    <property type="entry name" value="HEAT SHOCK PROTEIN 90 FAMILY MEMBER"/>
    <property type="match status" value="1"/>
</dbReference>
<dbReference type="SUPFAM" id="SSF54211">
    <property type="entry name" value="Ribosomal protein S5 domain 2-like"/>
    <property type="match status" value="1"/>
</dbReference>
<dbReference type="EMBL" id="FOUP01000001">
    <property type="protein sequence ID" value="SFM84566.1"/>
    <property type="molecule type" value="Genomic_DNA"/>
</dbReference>
<dbReference type="InterPro" id="IPR020575">
    <property type="entry name" value="Hsp90_N"/>
</dbReference>
<dbReference type="GO" id="GO:0005524">
    <property type="term" value="F:ATP binding"/>
    <property type="evidence" value="ECO:0007669"/>
    <property type="project" value="UniProtKB-KW"/>
</dbReference>
<keyword evidence="4" id="KW-0143">Chaperone</keyword>
<protein>
    <submittedName>
        <fullName evidence="7">Molecular chaperone HtpG</fullName>
    </submittedName>
</protein>
<name>A0A1I4U6B1_9PSEU</name>
<evidence type="ECO:0000313" key="7">
    <source>
        <dbReference type="EMBL" id="SFM84566.1"/>
    </source>
</evidence>
<evidence type="ECO:0000313" key="6">
    <source>
        <dbReference type="EMBL" id="RKT88706.1"/>
    </source>
</evidence>
<evidence type="ECO:0000256" key="2">
    <source>
        <dbReference type="ARBA" id="ARBA00022741"/>
    </source>
</evidence>
<dbReference type="AlphaFoldDB" id="A0A1I4U6B1"/>
<keyword evidence="3 5" id="KW-0067">ATP-binding</keyword>
<dbReference type="OrthoDB" id="9802640at2"/>
<organism evidence="7 8">
    <name type="scientific">Saccharopolyspora antimicrobica</name>
    <dbReference type="NCBI Taxonomy" id="455193"/>
    <lineage>
        <taxon>Bacteria</taxon>
        <taxon>Bacillati</taxon>
        <taxon>Actinomycetota</taxon>
        <taxon>Actinomycetes</taxon>
        <taxon>Pseudonocardiales</taxon>
        <taxon>Pseudonocardiaceae</taxon>
        <taxon>Saccharopolyspora</taxon>
    </lineage>
</organism>